<keyword evidence="4" id="KW-1133">Transmembrane helix</keyword>
<evidence type="ECO:0000256" key="4">
    <source>
        <dbReference type="ARBA" id="ARBA00022989"/>
    </source>
</evidence>
<dbReference type="Pfam" id="PF04117">
    <property type="entry name" value="Mpv17_PMP22"/>
    <property type="match status" value="1"/>
</dbReference>
<keyword evidence="3" id="KW-0812">Transmembrane</keyword>
<evidence type="ECO:0000313" key="7">
    <source>
        <dbReference type="EMBL" id="RKP03128.1"/>
    </source>
</evidence>
<organism evidence="7 8">
    <name type="scientific">Caulochytrium protostelioides</name>
    <dbReference type="NCBI Taxonomy" id="1555241"/>
    <lineage>
        <taxon>Eukaryota</taxon>
        <taxon>Fungi</taxon>
        <taxon>Fungi incertae sedis</taxon>
        <taxon>Chytridiomycota</taxon>
        <taxon>Chytridiomycota incertae sedis</taxon>
        <taxon>Chytridiomycetes</taxon>
        <taxon>Caulochytriales</taxon>
        <taxon>Caulochytriaceae</taxon>
        <taxon>Caulochytrium</taxon>
    </lineage>
</organism>
<dbReference type="EMBL" id="ML014128">
    <property type="protein sequence ID" value="RKP03128.1"/>
    <property type="molecule type" value="Genomic_DNA"/>
</dbReference>
<dbReference type="OrthoDB" id="430207at2759"/>
<evidence type="ECO:0000256" key="2">
    <source>
        <dbReference type="ARBA" id="ARBA00006824"/>
    </source>
</evidence>
<reference evidence="8" key="1">
    <citation type="journal article" date="2018" name="Nat. Microbiol.">
        <title>Leveraging single-cell genomics to expand the fungal tree of life.</title>
        <authorList>
            <person name="Ahrendt S.R."/>
            <person name="Quandt C.A."/>
            <person name="Ciobanu D."/>
            <person name="Clum A."/>
            <person name="Salamov A."/>
            <person name="Andreopoulos B."/>
            <person name="Cheng J.F."/>
            <person name="Woyke T."/>
            <person name="Pelin A."/>
            <person name="Henrissat B."/>
            <person name="Reynolds N.K."/>
            <person name="Benny G.L."/>
            <person name="Smith M.E."/>
            <person name="James T.Y."/>
            <person name="Grigoriev I.V."/>
        </authorList>
    </citation>
    <scope>NUCLEOTIDE SEQUENCE [LARGE SCALE GENOMIC DNA]</scope>
    <source>
        <strain evidence="8">ATCC 52028</strain>
    </source>
</reference>
<dbReference type="GO" id="GO:0016020">
    <property type="term" value="C:membrane"/>
    <property type="evidence" value="ECO:0007669"/>
    <property type="project" value="UniProtKB-SubCell"/>
</dbReference>
<evidence type="ECO:0000256" key="1">
    <source>
        <dbReference type="ARBA" id="ARBA00004141"/>
    </source>
</evidence>
<keyword evidence="8" id="KW-1185">Reference proteome</keyword>
<dbReference type="GO" id="GO:0005739">
    <property type="term" value="C:mitochondrion"/>
    <property type="evidence" value="ECO:0007669"/>
    <property type="project" value="TreeGrafter"/>
</dbReference>
<proteinExistence type="inferred from homology"/>
<dbReference type="AlphaFoldDB" id="A0A4P9XCG6"/>
<dbReference type="Proteomes" id="UP000274922">
    <property type="component" value="Unassembled WGS sequence"/>
</dbReference>
<protein>
    <submittedName>
        <fullName evidence="7">Uncharacterized protein</fullName>
    </submittedName>
</protein>
<keyword evidence="5" id="KW-0472">Membrane</keyword>
<dbReference type="PANTHER" id="PTHR11266">
    <property type="entry name" value="PEROXISOMAL MEMBRANE PROTEIN 2, PXMP2 MPV17"/>
    <property type="match status" value="1"/>
</dbReference>
<dbReference type="PANTHER" id="PTHR11266:SF17">
    <property type="entry name" value="PROTEIN MPV17"/>
    <property type="match status" value="1"/>
</dbReference>
<evidence type="ECO:0000256" key="5">
    <source>
        <dbReference type="ARBA" id="ARBA00023136"/>
    </source>
</evidence>
<gene>
    <name evidence="7" type="ORF">CXG81DRAFT_9969</name>
</gene>
<accession>A0A4P9XCG6</accession>
<evidence type="ECO:0000313" key="8">
    <source>
        <dbReference type="Proteomes" id="UP000274922"/>
    </source>
</evidence>
<name>A0A4P9XCG6_9FUNG</name>
<dbReference type="STRING" id="1555241.A0A4P9XCG6"/>
<evidence type="ECO:0000256" key="6">
    <source>
        <dbReference type="RuleBase" id="RU363053"/>
    </source>
</evidence>
<evidence type="ECO:0000256" key="3">
    <source>
        <dbReference type="ARBA" id="ARBA00022692"/>
    </source>
</evidence>
<comment type="subcellular location">
    <subcellularLocation>
        <location evidence="1">Membrane</location>
        <topology evidence="1">Multi-pass membrane protein</topology>
    </subcellularLocation>
</comment>
<comment type="similarity">
    <text evidence="2 6">Belongs to the peroxisomal membrane protein PXMP2/4 family.</text>
</comment>
<dbReference type="InterPro" id="IPR007248">
    <property type="entry name" value="Mpv17_PMP22"/>
</dbReference>
<sequence length="220" mass="23793">MWSTLWRRYLDLLVRRPLPTKIVTSAVLGFLGDASAQVIEHASHVSAPSTSFNTTHVAGAPPLPVFGWDAARTARITLYGALLAAPVTHVWYNVLEAVAGRGTGPRAVVRKVFLDQTLCAPVMTAAFFVAIGAMEQWQAAVSAHRLAQAADLWWPTLCANWLVWPAALAINFAFVPLAARVGFSNAIGLGWTIYLSWVNASEERAEVRQGLTVPPPPKGI</sequence>